<reference evidence="3" key="1">
    <citation type="submission" date="2025-08" db="UniProtKB">
        <authorList>
            <consortium name="Ensembl"/>
        </authorList>
    </citation>
    <scope>IDENTIFICATION</scope>
</reference>
<feature type="compositionally biased region" description="Polar residues" evidence="1">
    <location>
        <begin position="109"/>
        <end position="147"/>
    </location>
</feature>
<dbReference type="PROSITE" id="PS51505">
    <property type="entry name" value="SCA7"/>
    <property type="match status" value="1"/>
</dbReference>
<feature type="region of interest" description="Disordered" evidence="1">
    <location>
        <begin position="456"/>
        <end position="486"/>
    </location>
</feature>
<dbReference type="Pfam" id="PF08313">
    <property type="entry name" value="SCA7"/>
    <property type="match status" value="1"/>
</dbReference>
<dbReference type="InterPro" id="IPR052237">
    <property type="entry name" value="Ataxin-7-like_regulator"/>
</dbReference>
<feature type="compositionally biased region" description="Basic and acidic residues" evidence="1">
    <location>
        <begin position="162"/>
        <end position="172"/>
    </location>
</feature>
<feature type="region of interest" description="Disordered" evidence="1">
    <location>
        <begin position="109"/>
        <end position="233"/>
    </location>
</feature>
<feature type="region of interest" description="Disordered" evidence="1">
    <location>
        <begin position="645"/>
        <end position="667"/>
    </location>
</feature>
<dbReference type="InterPro" id="IPR013243">
    <property type="entry name" value="SCA7_dom"/>
</dbReference>
<feature type="compositionally biased region" description="Polar residues" evidence="1">
    <location>
        <begin position="461"/>
        <end position="470"/>
    </location>
</feature>
<feature type="domain" description="SCA7" evidence="2">
    <location>
        <begin position="227"/>
        <end position="294"/>
    </location>
</feature>
<feature type="compositionally biased region" description="Acidic residues" evidence="1">
    <location>
        <begin position="361"/>
        <end position="371"/>
    </location>
</feature>
<feature type="region of interest" description="Disordered" evidence="1">
    <location>
        <begin position="338"/>
        <end position="378"/>
    </location>
</feature>
<evidence type="ECO:0000313" key="3">
    <source>
        <dbReference type="Ensembl" id="ENSNMLP00000040077.1"/>
    </source>
</evidence>
<evidence type="ECO:0000259" key="2">
    <source>
        <dbReference type="PROSITE" id="PS51505"/>
    </source>
</evidence>
<accession>A0A8C6UT30</accession>
<reference evidence="3" key="2">
    <citation type="submission" date="2025-09" db="UniProtKB">
        <authorList>
            <consortium name="Ensembl"/>
        </authorList>
    </citation>
    <scope>IDENTIFICATION</scope>
</reference>
<feature type="compositionally biased region" description="Polar residues" evidence="1">
    <location>
        <begin position="535"/>
        <end position="558"/>
    </location>
</feature>
<dbReference type="PANTHER" id="PTHR15117">
    <property type="entry name" value="ATAXIN 7 RELATED"/>
    <property type="match status" value="1"/>
</dbReference>
<dbReference type="PANTHER" id="PTHR15117:SF5">
    <property type="entry name" value="ATAXIN-7-LIKE PROTEIN 2"/>
    <property type="match status" value="1"/>
</dbReference>
<dbReference type="AlphaFoldDB" id="A0A8C6UT30"/>
<feature type="region of interest" description="Disordered" evidence="1">
    <location>
        <begin position="516"/>
        <end position="633"/>
    </location>
</feature>
<dbReference type="Ensembl" id="ENSNMLT00000044588.1">
    <property type="protein sequence ID" value="ENSNMLP00000040077.1"/>
    <property type="gene ID" value="ENSNMLG00000024657.1"/>
</dbReference>
<keyword evidence="4" id="KW-1185">Reference proteome</keyword>
<feature type="region of interest" description="Disordered" evidence="1">
    <location>
        <begin position="296"/>
        <end position="317"/>
    </location>
</feature>
<organism evidence="3 4">
    <name type="scientific">Neogobius melanostomus</name>
    <name type="common">round goby</name>
    <dbReference type="NCBI Taxonomy" id="47308"/>
    <lineage>
        <taxon>Eukaryota</taxon>
        <taxon>Metazoa</taxon>
        <taxon>Chordata</taxon>
        <taxon>Craniata</taxon>
        <taxon>Vertebrata</taxon>
        <taxon>Euteleostomi</taxon>
        <taxon>Actinopterygii</taxon>
        <taxon>Neopterygii</taxon>
        <taxon>Teleostei</taxon>
        <taxon>Neoteleostei</taxon>
        <taxon>Acanthomorphata</taxon>
        <taxon>Gobiaria</taxon>
        <taxon>Gobiiformes</taxon>
        <taxon>Gobioidei</taxon>
        <taxon>Gobiidae</taxon>
        <taxon>Benthophilinae</taxon>
        <taxon>Neogobiini</taxon>
        <taxon>Neogobius</taxon>
    </lineage>
</organism>
<dbReference type="Gene3D" id="6.10.140.1270">
    <property type="match status" value="1"/>
</dbReference>
<dbReference type="Proteomes" id="UP000694523">
    <property type="component" value="Unplaced"/>
</dbReference>
<feature type="compositionally biased region" description="Polar residues" evidence="1">
    <location>
        <begin position="653"/>
        <end position="667"/>
    </location>
</feature>
<feature type="compositionally biased region" description="Polar residues" evidence="1">
    <location>
        <begin position="477"/>
        <end position="486"/>
    </location>
</feature>
<evidence type="ECO:0000313" key="4">
    <source>
        <dbReference type="Proteomes" id="UP000694523"/>
    </source>
</evidence>
<sequence length="708" mass="77422">MAALVRRVPSLDDFVGQSWSSWVEWAGVTAVDGRGIDDHNRNDKKAAEAMPLSKEDMSIFGLFPGHDDFFLVVCNHCGHVVKPQAFEKHCERRHGPLAKLYAKLRTVNPVHQPSKPTHNQPLSHATSTLPVSSWDSKGQAAGNTRNTPPSPATPPQYRLSKSPKEAARHSPLEKSSYSGCSEPKVFKAPPPLEHQMRSQSPSLRDPLVTGPPPQKGDATELSSTSPSHSKKRECDLDKHCGVLDHDRKKVCTRLLTCNIHSVHHRRKVLGRSKNFDELVAELKTKAREKGLQNTEGGLCVKRSPSPEAPIEQASSPHCRRPLANLPAFRWVNFENHAVEETPEGDSPRPLSPAITGRFSSDDSDGELPEEPAEYHSSAAHPRPLAMCSFGSHGVGPGIFMFDRRLHHLRSALSNMIEQHISAHLWRKIPQVTQFPASANTWTSSSLLHSKLHTESHIGSPLKTQRNSLSSHGPKVTPSHSASSGVNSGLADVNFAVKHVRPKSSKQMLKLREEVANAAAMRKRKAPSQDGEHSGPSRNCTPLQDQHSHSTPIASNCASKSPLPSPLPYGQTNGTLSPSSKPRPQPSSTESQWTHRRTRPPPLTSPQNSTPIDHTQGCDATDSGPHSQTTARSLEHHSLFKKCKSGVTKRHLPTSKSSALQHRLPTTSVPSATAQSNFYTWKDGKAGALSRGVDKKLATLFPVIHICSC</sequence>
<proteinExistence type="predicted"/>
<evidence type="ECO:0000256" key="1">
    <source>
        <dbReference type="SAM" id="MobiDB-lite"/>
    </source>
</evidence>
<feature type="compositionally biased region" description="Low complexity" evidence="1">
    <location>
        <begin position="576"/>
        <end position="587"/>
    </location>
</feature>
<protein>
    <submittedName>
        <fullName evidence="3">Ataxin 7-like 2a</fullName>
    </submittedName>
</protein>
<name>A0A8C6UT30_9GOBI</name>